<protein>
    <recommendedName>
        <fullName evidence="5">DUF2637 domain-containing protein</fullName>
    </recommendedName>
</protein>
<evidence type="ECO:0000256" key="2">
    <source>
        <dbReference type="SAM" id="Phobius"/>
    </source>
</evidence>
<keyword evidence="2" id="KW-0812">Transmembrane</keyword>
<sequence>MTARRPWLKHLPIGIALTLIAGVWLAGAVWSFEEQTHYAKANGFTTPQLLPLVLDGMAVAMAAVSWAASLDARPAVFARLVTAVAITASSASNGAWAWTRSDGDEQTIVLAAAVPVLAMLAFEVLLSEVRRQVLRRRGQPGPVVVMPPRLIRVALAPWSTLRDWRRLVLDATDPRKSFAPVAQPDRAPAVKVAAHVPAQPVAQPAQPPRAPEVEPPRMPARVQLPQVAQAPARRGHVVLRTPTEPVTEPSADEREAALERAVARVRGGETKRAAARAEGVPDSTLRDRLKQTNGHSFEPVATP</sequence>
<feature type="transmembrane region" description="Helical" evidence="2">
    <location>
        <begin position="52"/>
        <end position="69"/>
    </location>
</feature>
<evidence type="ECO:0000313" key="4">
    <source>
        <dbReference type="Proteomes" id="UP000245410"/>
    </source>
</evidence>
<comment type="caution">
    <text evidence="3">The sequence shown here is derived from an EMBL/GenBank/DDBJ whole genome shotgun (WGS) entry which is preliminary data.</text>
</comment>
<dbReference type="OrthoDB" id="3392275at2"/>
<dbReference type="Proteomes" id="UP000245410">
    <property type="component" value="Unassembled WGS sequence"/>
</dbReference>
<reference evidence="3 4" key="1">
    <citation type="submission" date="2018-05" db="EMBL/GenBank/DDBJ databases">
        <title>Micromonospora atacamensis sp. nov., a novel actinobacteria isolated from high altitude Atacama Desert soil.</title>
        <authorList>
            <person name="Carro L."/>
            <person name="Golinska P."/>
            <person name="Klenk H.-P."/>
            <person name="Goodfellow M."/>
        </authorList>
    </citation>
    <scope>NUCLEOTIDE SEQUENCE [LARGE SCALE GENOMIC DNA]</scope>
    <source>
        <strain evidence="3 4">5R2A7</strain>
    </source>
</reference>
<feature type="transmembrane region" description="Helical" evidence="2">
    <location>
        <begin position="108"/>
        <end position="126"/>
    </location>
</feature>
<keyword evidence="4" id="KW-1185">Reference proteome</keyword>
<keyword evidence="2" id="KW-0472">Membrane</keyword>
<dbReference type="Pfam" id="PF10935">
    <property type="entry name" value="DUF2637"/>
    <property type="match status" value="1"/>
</dbReference>
<evidence type="ECO:0000313" key="3">
    <source>
        <dbReference type="EMBL" id="PWR08553.1"/>
    </source>
</evidence>
<dbReference type="RefSeq" id="WP_109818052.1">
    <property type="nucleotide sequence ID" value="NZ_QGKR01000196.1"/>
</dbReference>
<dbReference type="AlphaFoldDB" id="A0A317D726"/>
<accession>A0A317D726</accession>
<evidence type="ECO:0000256" key="1">
    <source>
        <dbReference type="SAM" id="MobiDB-lite"/>
    </source>
</evidence>
<feature type="transmembrane region" description="Helical" evidence="2">
    <location>
        <begin position="76"/>
        <end position="96"/>
    </location>
</feature>
<dbReference type="EMBL" id="QGKR01000196">
    <property type="protein sequence ID" value="PWR08553.1"/>
    <property type="molecule type" value="Genomic_DNA"/>
</dbReference>
<keyword evidence="2" id="KW-1133">Transmembrane helix</keyword>
<dbReference type="InterPro" id="IPR021235">
    <property type="entry name" value="DUF2637"/>
</dbReference>
<gene>
    <name evidence="3" type="ORF">DKT68_15160</name>
</gene>
<evidence type="ECO:0008006" key="5">
    <source>
        <dbReference type="Google" id="ProtNLM"/>
    </source>
</evidence>
<organism evidence="3 4">
    <name type="scientific">Micromonospora acroterricola</name>
    <dbReference type="NCBI Taxonomy" id="2202421"/>
    <lineage>
        <taxon>Bacteria</taxon>
        <taxon>Bacillati</taxon>
        <taxon>Actinomycetota</taxon>
        <taxon>Actinomycetes</taxon>
        <taxon>Micromonosporales</taxon>
        <taxon>Micromonosporaceae</taxon>
        <taxon>Micromonospora</taxon>
    </lineage>
</organism>
<dbReference type="Gene3D" id="1.10.10.10">
    <property type="entry name" value="Winged helix-like DNA-binding domain superfamily/Winged helix DNA-binding domain"/>
    <property type="match status" value="1"/>
</dbReference>
<proteinExistence type="predicted"/>
<name>A0A317D726_9ACTN</name>
<dbReference type="InterPro" id="IPR036388">
    <property type="entry name" value="WH-like_DNA-bd_sf"/>
</dbReference>
<feature type="region of interest" description="Disordered" evidence="1">
    <location>
        <begin position="264"/>
        <end position="303"/>
    </location>
</feature>
<feature type="transmembrane region" description="Helical" evidence="2">
    <location>
        <begin position="12"/>
        <end position="32"/>
    </location>
</feature>